<accession>A0AAQ4EGJ9</accession>
<dbReference type="AlphaFoldDB" id="A0AAQ4EGJ9"/>
<evidence type="ECO:0000256" key="1">
    <source>
        <dbReference type="SAM" id="MobiDB-lite"/>
    </source>
</evidence>
<keyword evidence="3" id="KW-1185">Reference proteome</keyword>
<evidence type="ECO:0000313" key="3">
    <source>
        <dbReference type="Proteomes" id="UP001321473"/>
    </source>
</evidence>
<reference evidence="2 3" key="1">
    <citation type="journal article" date="2023" name="Arcadia Sci">
        <title>De novo assembly of a long-read Amblyomma americanum tick genome.</title>
        <authorList>
            <person name="Chou S."/>
            <person name="Poskanzer K.E."/>
            <person name="Rollins M."/>
            <person name="Thuy-Boun P.S."/>
        </authorList>
    </citation>
    <scope>NUCLEOTIDE SEQUENCE [LARGE SCALE GENOMIC DNA]</scope>
    <source>
        <strain evidence="2">F_SG_1</strain>
        <tissue evidence="2">Salivary glands</tissue>
    </source>
</reference>
<feature type="region of interest" description="Disordered" evidence="1">
    <location>
        <begin position="18"/>
        <end position="41"/>
    </location>
</feature>
<proteinExistence type="predicted"/>
<protein>
    <submittedName>
        <fullName evidence="2">Uncharacterized protein</fullName>
    </submittedName>
</protein>
<gene>
    <name evidence="2" type="ORF">V5799_011657</name>
</gene>
<comment type="caution">
    <text evidence="2">The sequence shown here is derived from an EMBL/GenBank/DDBJ whole genome shotgun (WGS) entry which is preliminary data.</text>
</comment>
<evidence type="ECO:0000313" key="2">
    <source>
        <dbReference type="EMBL" id="KAK8773812.1"/>
    </source>
</evidence>
<dbReference type="EMBL" id="JARKHS020016320">
    <property type="protein sequence ID" value="KAK8773812.1"/>
    <property type="molecule type" value="Genomic_DNA"/>
</dbReference>
<organism evidence="2 3">
    <name type="scientific">Amblyomma americanum</name>
    <name type="common">Lone star tick</name>
    <dbReference type="NCBI Taxonomy" id="6943"/>
    <lineage>
        <taxon>Eukaryota</taxon>
        <taxon>Metazoa</taxon>
        <taxon>Ecdysozoa</taxon>
        <taxon>Arthropoda</taxon>
        <taxon>Chelicerata</taxon>
        <taxon>Arachnida</taxon>
        <taxon>Acari</taxon>
        <taxon>Parasitiformes</taxon>
        <taxon>Ixodida</taxon>
        <taxon>Ixodoidea</taxon>
        <taxon>Ixodidae</taxon>
        <taxon>Amblyomminae</taxon>
        <taxon>Amblyomma</taxon>
    </lineage>
</organism>
<feature type="region of interest" description="Disordered" evidence="1">
    <location>
        <begin position="169"/>
        <end position="201"/>
    </location>
</feature>
<name>A0AAQ4EGJ9_AMBAM</name>
<dbReference type="Proteomes" id="UP001321473">
    <property type="component" value="Unassembled WGS sequence"/>
</dbReference>
<sequence>MLAGLKCLAPATSFRGQRLHLTPPDHADGHRRPAPAGTAGLRRRSVATWTHQDGDAPPHSYVGMAPWDQQLQAEAGLAPERVPCIFRGGTIVDTLEAHPAVVMPPEPAAVYCSECGGLVINRHTHVASHYHRQHLEGSDLDAEVVWARMARDPVFAARVLRMEIAPEPRALVAQPRPETEPPATTPSPGAPPSDDDKIGDMVMDLGLLGNL</sequence>